<evidence type="ECO:0000313" key="3">
    <source>
        <dbReference type="Proteomes" id="UP000078113"/>
    </source>
</evidence>
<reference evidence="2" key="1">
    <citation type="submission" date="2016-04" db="EMBL/GenBank/DDBJ databases">
        <authorList>
            <person name="Nguyen H.D."/>
            <person name="Samba Siva P."/>
            <person name="Cullis J."/>
            <person name="Levesque C.A."/>
            <person name="Hambleton S."/>
        </authorList>
    </citation>
    <scope>NUCLEOTIDE SEQUENCE</scope>
    <source>
        <strain evidence="2">DAOMC 236422</strain>
    </source>
</reference>
<name>A0A8X7N304_9BASI</name>
<feature type="region of interest" description="Disordered" evidence="1">
    <location>
        <begin position="94"/>
        <end position="113"/>
    </location>
</feature>
<protein>
    <submittedName>
        <fullName evidence="2">Uncharacterized protein</fullName>
    </submittedName>
</protein>
<reference evidence="2" key="2">
    <citation type="journal article" date="2019" name="IMA Fungus">
        <title>Genome sequencing and comparison of five Tilletia species to identify candidate genes for the detection of regulated species infecting wheat.</title>
        <authorList>
            <person name="Nguyen H.D.T."/>
            <person name="Sultana T."/>
            <person name="Kesanakurti P."/>
            <person name="Hambleton S."/>
        </authorList>
    </citation>
    <scope>NUCLEOTIDE SEQUENCE</scope>
    <source>
        <strain evidence="2">DAOMC 236422</strain>
    </source>
</reference>
<feature type="compositionally biased region" description="Low complexity" evidence="1">
    <location>
        <begin position="172"/>
        <end position="187"/>
    </location>
</feature>
<evidence type="ECO:0000313" key="2">
    <source>
        <dbReference type="EMBL" id="KAE8261284.1"/>
    </source>
</evidence>
<dbReference type="AlphaFoldDB" id="A0A8X7N304"/>
<dbReference type="Proteomes" id="UP000078113">
    <property type="component" value="Unassembled WGS sequence"/>
</dbReference>
<dbReference type="EMBL" id="LWDG02001022">
    <property type="protein sequence ID" value="KAE8261284.1"/>
    <property type="molecule type" value="Genomic_DNA"/>
</dbReference>
<gene>
    <name evidence="2" type="ORF">A4X09_0g7682</name>
</gene>
<organism evidence="2 3">
    <name type="scientific">Tilletia walkeri</name>
    <dbReference type="NCBI Taxonomy" id="117179"/>
    <lineage>
        <taxon>Eukaryota</taxon>
        <taxon>Fungi</taxon>
        <taxon>Dikarya</taxon>
        <taxon>Basidiomycota</taxon>
        <taxon>Ustilaginomycotina</taxon>
        <taxon>Exobasidiomycetes</taxon>
        <taxon>Tilletiales</taxon>
        <taxon>Tilletiaceae</taxon>
        <taxon>Tilletia</taxon>
    </lineage>
</organism>
<keyword evidence="3" id="KW-1185">Reference proteome</keyword>
<sequence>MKEGLECSDKPDSHFKHSPYVLHGIGFKSGEHGGFYSASAPHPYSLLRSLSTLPLPPQHVRHRLDVYPHPHAGVLCTRLGTDENPYLFSALEDGADEEQQQQQQKLHNQATGTVDRVENPHVVSDSEHTEEDVYDGLGARSGDVDEDMVDQAIRDMTTVAVAAAANHIMPAGQDRGSYDSSSRSDQYALQRYGHPPLSFFPPFGRHAYPEPDSRGQERGSER</sequence>
<evidence type="ECO:0000256" key="1">
    <source>
        <dbReference type="SAM" id="MobiDB-lite"/>
    </source>
</evidence>
<feature type="compositionally biased region" description="Basic and acidic residues" evidence="1">
    <location>
        <begin position="207"/>
        <end position="222"/>
    </location>
</feature>
<feature type="region of interest" description="Disordered" evidence="1">
    <location>
        <begin position="171"/>
        <end position="222"/>
    </location>
</feature>
<proteinExistence type="predicted"/>
<comment type="caution">
    <text evidence="2">The sequence shown here is derived from an EMBL/GenBank/DDBJ whole genome shotgun (WGS) entry which is preliminary data.</text>
</comment>
<accession>A0A8X7N304</accession>